<keyword evidence="2" id="KW-0472">Membrane</keyword>
<proteinExistence type="predicted"/>
<feature type="compositionally biased region" description="Basic and acidic residues" evidence="1">
    <location>
        <begin position="473"/>
        <end position="490"/>
    </location>
</feature>
<organism evidence="3 4">
    <name type="scientific">Pedobacter quisquiliarum</name>
    <dbReference type="NCBI Taxonomy" id="1834438"/>
    <lineage>
        <taxon>Bacteria</taxon>
        <taxon>Pseudomonadati</taxon>
        <taxon>Bacteroidota</taxon>
        <taxon>Sphingobacteriia</taxon>
        <taxon>Sphingobacteriales</taxon>
        <taxon>Sphingobacteriaceae</taxon>
        <taxon>Pedobacter</taxon>
    </lineage>
</organism>
<accession>A0A916U3P6</accession>
<gene>
    <name evidence="3" type="ORF">GCM10011387_11340</name>
</gene>
<evidence type="ECO:0000313" key="3">
    <source>
        <dbReference type="EMBL" id="GGC59406.1"/>
    </source>
</evidence>
<dbReference type="AlphaFoldDB" id="A0A916U3P6"/>
<dbReference type="Proteomes" id="UP000651668">
    <property type="component" value="Unassembled WGS sequence"/>
</dbReference>
<feature type="region of interest" description="Disordered" evidence="1">
    <location>
        <begin position="466"/>
        <end position="491"/>
    </location>
</feature>
<name>A0A916U3P6_9SPHI</name>
<protein>
    <recommendedName>
        <fullName evidence="5">DUF4175 family protein</fullName>
    </recommendedName>
</protein>
<evidence type="ECO:0000313" key="4">
    <source>
        <dbReference type="Proteomes" id="UP000651668"/>
    </source>
</evidence>
<feature type="transmembrane region" description="Helical" evidence="2">
    <location>
        <begin position="129"/>
        <end position="150"/>
    </location>
</feature>
<keyword evidence="2" id="KW-0812">Transmembrane</keyword>
<feature type="transmembrane region" description="Helical" evidence="2">
    <location>
        <begin position="17"/>
        <end position="41"/>
    </location>
</feature>
<evidence type="ECO:0008006" key="5">
    <source>
        <dbReference type="Google" id="ProtNLM"/>
    </source>
</evidence>
<comment type="caution">
    <text evidence="3">The sequence shown here is derived from an EMBL/GenBank/DDBJ whole genome shotgun (WGS) entry which is preliminary data.</text>
</comment>
<dbReference type="RefSeq" id="WP_188625883.1">
    <property type="nucleotide sequence ID" value="NZ_BMIL01000003.1"/>
</dbReference>
<keyword evidence="2" id="KW-1133">Transmembrane helix</keyword>
<reference evidence="3" key="2">
    <citation type="submission" date="2020-09" db="EMBL/GenBank/DDBJ databases">
        <authorList>
            <person name="Sun Q."/>
            <person name="Zhou Y."/>
        </authorList>
    </citation>
    <scope>NUCLEOTIDE SEQUENCE</scope>
    <source>
        <strain evidence="3">CGMCC 1.15343</strain>
    </source>
</reference>
<evidence type="ECO:0000256" key="1">
    <source>
        <dbReference type="SAM" id="MobiDB-lite"/>
    </source>
</evidence>
<dbReference type="EMBL" id="BMIL01000003">
    <property type="protein sequence ID" value="GGC59406.1"/>
    <property type="molecule type" value="Genomic_DNA"/>
</dbReference>
<feature type="transmembrane region" description="Helical" evidence="2">
    <location>
        <begin position="47"/>
        <end position="65"/>
    </location>
</feature>
<evidence type="ECO:0000256" key="2">
    <source>
        <dbReference type="SAM" id="Phobius"/>
    </source>
</evidence>
<reference evidence="3" key="1">
    <citation type="journal article" date="2014" name="Int. J. Syst. Evol. Microbiol.">
        <title>Complete genome sequence of Corynebacterium casei LMG S-19264T (=DSM 44701T), isolated from a smear-ripened cheese.</title>
        <authorList>
            <consortium name="US DOE Joint Genome Institute (JGI-PGF)"/>
            <person name="Walter F."/>
            <person name="Albersmeier A."/>
            <person name="Kalinowski J."/>
            <person name="Ruckert C."/>
        </authorList>
    </citation>
    <scope>NUCLEOTIDE SEQUENCE</scope>
    <source>
        <strain evidence="3">CGMCC 1.15343</strain>
    </source>
</reference>
<sequence>MSVLSGKIWLEKLRRRWVFTAIVGNVLLALSLAVVTFALLRLRYSEALVGSLFVLAISLVVLFILSKRWQPAMHKITSFVDVTMPEVENSASLLLADPSLLSSLQRLQRERVNSILVQHKLPNEPFRQLRLPMLVLGISMLILVLLPRLAPDSTVAEASSMVSPQQADVVKEVVPVTISDYSISINPPAYTGKKTRQQAQFTLRVELGAAVSWKLETTKSINDLRFLWNDKETYTLRKLDASGQRWGFNKVLTKPGFYQVIIDGKKSDFYQVEIIPDQPVAIKIINPEQHSTIDFGQPQRVDLKVLLTDDYGISDAVIHATTASGKGEAVSFKTHKLNFSTAIKNQRSLDLRKQLGLAGLGMKAGDELYFFINATDNHGQQSRSDMYFVSIQDTAALMSMAGIDNGVNLVPEYFRSQRQIIIDTEKLLRERSTISDADFKKRSNELGIDQKMLRLRYGKFLGEEEETQIGGRGEGEEGHSADDGHDHGAQAEKPAYGDVQAIMDQYAHKHDQAEDATFFEPQLKAQLKATLNEMWSAELQLRTYDPQKALPFEYKALRLLKDLQQKSRAYVAKTVVKTTPLKAEKRLTGELAEIQLAAAVNKHLGNKDQSGDLRTSLSLLEGRKSGQAGNPADLTILRTTEQALVAAAAASPAKYLPALKAMKTVTRMWTSRSDISSEASIAERGINSLIGAAQAKPYKSGGSATELSKTYFNQLNRTSR</sequence>
<keyword evidence="4" id="KW-1185">Reference proteome</keyword>